<protein>
    <recommendedName>
        <fullName evidence="2">DUF4004 family protein</fullName>
    </recommendedName>
</protein>
<accession>M1P0E4</accession>
<name>M1P0E4_9ZZZZ</name>
<gene>
    <name evidence="1" type="ORF">FLSS-1_0014</name>
</gene>
<evidence type="ECO:0000313" key="1">
    <source>
        <dbReference type="EMBL" id="AGF92826.1"/>
    </source>
</evidence>
<reference evidence="1" key="1">
    <citation type="journal article" date="2013" name="Syst. Appl. Microbiol.">
        <title>New insights into the archaeal diversity of a hypersaline microbial mat obtained by a metagenomic approach.</title>
        <authorList>
            <person name="Lopez-Lopez A."/>
            <person name="Richter M."/>
            <person name="Pena A."/>
            <person name="Tamames J."/>
            <person name="Rossello-Mora R."/>
        </authorList>
    </citation>
    <scope>NUCLEOTIDE SEQUENCE</scope>
</reference>
<dbReference type="InterPro" id="IPR025063">
    <property type="entry name" value="DUF4004"/>
</dbReference>
<dbReference type="AlphaFoldDB" id="M1P0E4"/>
<dbReference type="EMBL" id="JX684073">
    <property type="protein sequence ID" value="AGF92826.1"/>
    <property type="molecule type" value="Genomic_DNA"/>
</dbReference>
<evidence type="ECO:0008006" key="2">
    <source>
        <dbReference type="Google" id="ProtNLM"/>
    </source>
</evidence>
<organism evidence="1">
    <name type="scientific">uncultured organism</name>
    <dbReference type="NCBI Taxonomy" id="155900"/>
    <lineage>
        <taxon>unclassified sequences</taxon>
        <taxon>environmental samples</taxon>
    </lineage>
</organism>
<proteinExistence type="predicted"/>
<sequence length="219" mass="25144">MNEENLLPKKEVLKKGDISYGQFYRWKRKGLIPEDWIIHKSTYTGQESFLPGRKILKRIERIKDLKENHTLDEIAKLLSPELADKEYDRAELLDIDWVEGKELDKYQDFAGKSGSFGFEDLVNLALFVELKEKGISSGVQKLALSALSNLEDSSEGKLKDQRVYVLESSDESGEVYHCLVSDCKPIFDRRTEIRTEVVLGDLIREVKMTLKRKGGSNEN</sequence>
<dbReference type="Pfam" id="PF13171">
    <property type="entry name" value="DUF4004"/>
    <property type="match status" value="1"/>
</dbReference>